<organism evidence="1 2">
    <name type="scientific">Agrobacterium larrymoorei</name>
    <dbReference type="NCBI Taxonomy" id="160699"/>
    <lineage>
        <taxon>Bacteria</taxon>
        <taxon>Pseudomonadati</taxon>
        <taxon>Pseudomonadota</taxon>
        <taxon>Alphaproteobacteria</taxon>
        <taxon>Hyphomicrobiales</taxon>
        <taxon>Rhizobiaceae</taxon>
        <taxon>Rhizobium/Agrobacterium group</taxon>
        <taxon>Agrobacterium</taxon>
    </lineage>
</organism>
<reference evidence="1" key="1">
    <citation type="submission" date="2023-05" db="EMBL/GenBank/DDBJ databases">
        <title>Complete genome sequence of Agrobacterium larrymoorei CFBP5477.</title>
        <authorList>
            <person name="Yen H.-C."/>
            <person name="Chou L."/>
            <person name="Lin Y.-C."/>
            <person name="Lai E.-M."/>
            <person name="Kuo C.-H."/>
        </authorList>
    </citation>
    <scope>NUCLEOTIDE SEQUENCE</scope>
    <source>
        <strain evidence="1">CFBP5477</strain>
    </source>
</reference>
<protein>
    <submittedName>
        <fullName evidence="1">Uncharacterized protein</fullName>
    </submittedName>
</protein>
<proteinExistence type="predicted"/>
<gene>
    <name evidence="1" type="ORF">CFBP5477_018655</name>
</gene>
<accession>A0AAF0HCN1</accession>
<dbReference type="AlphaFoldDB" id="A0AAF0HCN1"/>
<dbReference type="EMBL" id="CP124734">
    <property type="protein sequence ID" value="WHA43267.1"/>
    <property type="molecule type" value="Genomic_DNA"/>
</dbReference>
<dbReference type="Proteomes" id="UP000298664">
    <property type="component" value="Chromosome Linear"/>
</dbReference>
<sequence>MTSSRPKNKIYLARLTSPDGKESFLKIGITSDLEARHSYGLATIPPGSLPTALQKLQDAILAKSNRMRQPYKWEILETVSMNTENDALTHERLLLDAISPSSYKPKNWFSGYTECFLADDHDVNLIKDYFQSIMP</sequence>
<evidence type="ECO:0000313" key="1">
    <source>
        <dbReference type="EMBL" id="WHA43267.1"/>
    </source>
</evidence>
<evidence type="ECO:0000313" key="2">
    <source>
        <dbReference type="Proteomes" id="UP000298664"/>
    </source>
</evidence>
<name>A0AAF0HCN1_9HYPH</name>
<dbReference type="RefSeq" id="WP_137395211.1">
    <property type="nucleotide sequence ID" value="NZ_CP124734.1"/>
</dbReference>